<dbReference type="PROSITE" id="PS50158">
    <property type="entry name" value="ZF_CCHC"/>
    <property type="match status" value="1"/>
</dbReference>
<dbReference type="InterPro" id="IPR025312">
    <property type="entry name" value="DUF4216"/>
</dbReference>
<dbReference type="InterPro" id="IPR001878">
    <property type="entry name" value="Znf_CCHC"/>
</dbReference>
<protein>
    <recommendedName>
        <fullName evidence="3">CCHC-type domain-containing protein</fullName>
    </recommendedName>
</protein>
<dbReference type="Pfam" id="PF13952">
    <property type="entry name" value="DUF4216"/>
    <property type="match status" value="1"/>
</dbReference>
<reference evidence="4" key="2">
    <citation type="journal article" date="2024" name="Plant">
        <title>Genomic evolution and insights into agronomic trait innovations of Sesamum species.</title>
        <authorList>
            <person name="Miao H."/>
            <person name="Wang L."/>
            <person name="Qu L."/>
            <person name="Liu H."/>
            <person name="Sun Y."/>
            <person name="Le M."/>
            <person name="Wang Q."/>
            <person name="Wei S."/>
            <person name="Zheng Y."/>
            <person name="Lin W."/>
            <person name="Duan Y."/>
            <person name="Cao H."/>
            <person name="Xiong S."/>
            <person name="Wang X."/>
            <person name="Wei L."/>
            <person name="Li C."/>
            <person name="Ma Q."/>
            <person name="Ju M."/>
            <person name="Zhao R."/>
            <person name="Li G."/>
            <person name="Mu C."/>
            <person name="Tian Q."/>
            <person name="Mei H."/>
            <person name="Zhang T."/>
            <person name="Gao T."/>
            <person name="Zhang H."/>
        </authorList>
    </citation>
    <scope>NUCLEOTIDE SEQUENCE</scope>
    <source>
        <strain evidence="4">G02</strain>
    </source>
</reference>
<dbReference type="GO" id="GO:0003676">
    <property type="term" value="F:nucleic acid binding"/>
    <property type="evidence" value="ECO:0007669"/>
    <property type="project" value="InterPro"/>
</dbReference>
<evidence type="ECO:0000256" key="1">
    <source>
        <dbReference type="PROSITE-ProRule" id="PRU00047"/>
    </source>
</evidence>
<dbReference type="EMBL" id="JACGWJ010000023">
    <property type="protein sequence ID" value="KAL0325224.1"/>
    <property type="molecule type" value="Genomic_DNA"/>
</dbReference>
<keyword evidence="1" id="KW-0863">Zinc-finger</keyword>
<dbReference type="Gene3D" id="4.10.60.10">
    <property type="entry name" value="Zinc finger, CCHC-type"/>
    <property type="match status" value="1"/>
</dbReference>
<dbReference type="PANTHER" id="PTHR48258">
    <property type="entry name" value="DUF4218 DOMAIN-CONTAINING PROTEIN-RELATED"/>
    <property type="match status" value="1"/>
</dbReference>
<dbReference type="AlphaFoldDB" id="A0AAW2M332"/>
<dbReference type="Pfam" id="PF14223">
    <property type="entry name" value="Retrotran_gag_2"/>
    <property type="match status" value="1"/>
</dbReference>
<keyword evidence="1" id="KW-0479">Metal-binding</keyword>
<feature type="compositionally biased region" description="Polar residues" evidence="2">
    <location>
        <begin position="109"/>
        <end position="118"/>
    </location>
</feature>
<feature type="domain" description="CCHC-type" evidence="3">
    <location>
        <begin position="143"/>
        <end position="158"/>
    </location>
</feature>
<sequence>MIEGSSVREHGVMMLSLVEKLKDLQANFEKEETYVDMILQSLPPSYDQFIINYNMNGLEKSLHELINMLVQYKATIEKSEPSILVGEVSTTKAKGKVAEREKRKKDEMSSTAASTLSVPVTPLGGGKGKGKRVRQSKIPNDVCIYCREKGHWKRECPELLSDEEASDVGVLRGRTPERRSTELPIGGEKRKDLKIIYNRLELEVDERRPNLMPKIVYTLTKEQKRGMCEWIAHLKFPDGYASNLPCYVDKKELRMHGMKSHDCHVFMRKLIPTAFCEILPKPVWSVLIQILCKRNMPCRNDNLYINDTPIQLFIFNSHGRASGTSKKRWLNGSERHIIEMYILTNCEVVTPYYEFLFNELYGHHHSEDPIIEELVATQVKDWFKRRYSRRDNSIRLPTYSKHADHSVEMLLGRSRERYEENLTNVVTTDEENDFYGIMKEIIQLTYPLIPNLYMVLFKCRWINPARGMKVHPSYHLVDVNFKKLYQKDDPFILAQQTIQVYFTEYSSMKRDKANRMAICKIKARRVVDDSKWTKTVAYQSEQVVPVPIVPIDN</sequence>
<gene>
    <name evidence="4" type="ORF">Sradi_5091700</name>
</gene>
<reference evidence="4" key="1">
    <citation type="submission" date="2020-06" db="EMBL/GenBank/DDBJ databases">
        <authorList>
            <person name="Li T."/>
            <person name="Hu X."/>
            <person name="Zhang T."/>
            <person name="Song X."/>
            <person name="Zhang H."/>
            <person name="Dai N."/>
            <person name="Sheng W."/>
            <person name="Hou X."/>
            <person name="Wei L."/>
        </authorList>
    </citation>
    <scope>NUCLEOTIDE SEQUENCE</scope>
    <source>
        <strain evidence="4">G02</strain>
        <tissue evidence="4">Leaf</tissue>
    </source>
</reference>
<name>A0AAW2M332_SESRA</name>
<dbReference type="PANTHER" id="PTHR48258:SF3">
    <property type="entry name" value="FK506-BINDING PROTEIN 4-LIKE ISOFORM X1"/>
    <property type="match status" value="1"/>
</dbReference>
<evidence type="ECO:0000256" key="2">
    <source>
        <dbReference type="SAM" id="MobiDB-lite"/>
    </source>
</evidence>
<dbReference type="InterPro" id="IPR036875">
    <property type="entry name" value="Znf_CCHC_sf"/>
</dbReference>
<organism evidence="4">
    <name type="scientific">Sesamum radiatum</name>
    <name type="common">Black benniseed</name>
    <dbReference type="NCBI Taxonomy" id="300843"/>
    <lineage>
        <taxon>Eukaryota</taxon>
        <taxon>Viridiplantae</taxon>
        <taxon>Streptophyta</taxon>
        <taxon>Embryophyta</taxon>
        <taxon>Tracheophyta</taxon>
        <taxon>Spermatophyta</taxon>
        <taxon>Magnoliopsida</taxon>
        <taxon>eudicotyledons</taxon>
        <taxon>Gunneridae</taxon>
        <taxon>Pentapetalae</taxon>
        <taxon>asterids</taxon>
        <taxon>lamiids</taxon>
        <taxon>Lamiales</taxon>
        <taxon>Pedaliaceae</taxon>
        <taxon>Sesamum</taxon>
    </lineage>
</organism>
<keyword evidence="1" id="KW-0862">Zinc</keyword>
<evidence type="ECO:0000313" key="4">
    <source>
        <dbReference type="EMBL" id="KAL0325224.1"/>
    </source>
</evidence>
<feature type="compositionally biased region" description="Basic and acidic residues" evidence="2">
    <location>
        <begin position="98"/>
        <end position="108"/>
    </location>
</feature>
<comment type="caution">
    <text evidence="4">The sequence shown here is derived from an EMBL/GenBank/DDBJ whole genome shotgun (WGS) entry which is preliminary data.</text>
</comment>
<dbReference type="SUPFAM" id="SSF57756">
    <property type="entry name" value="Retrovirus zinc finger-like domains"/>
    <property type="match status" value="1"/>
</dbReference>
<feature type="region of interest" description="Disordered" evidence="2">
    <location>
        <begin position="98"/>
        <end position="133"/>
    </location>
</feature>
<accession>A0AAW2M332</accession>
<dbReference type="GO" id="GO:0008270">
    <property type="term" value="F:zinc ion binding"/>
    <property type="evidence" value="ECO:0007669"/>
    <property type="project" value="UniProtKB-KW"/>
</dbReference>
<dbReference type="SMART" id="SM00343">
    <property type="entry name" value="ZnF_C2HC"/>
    <property type="match status" value="1"/>
</dbReference>
<proteinExistence type="predicted"/>
<evidence type="ECO:0000259" key="3">
    <source>
        <dbReference type="PROSITE" id="PS50158"/>
    </source>
</evidence>